<dbReference type="RefSeq" id="WP_310500407.1">
    <property type="nucleotide sequence ID" value="NZ_JAVDSB010000008.1"/>
</dbReference>
<evidence type="ECO:0000256" key="2">
    <source>
        <dbReference type="ARBA" id="ARBA00023125"/>
    </source>
</evidence>
<dbReference type="Proteomes" id="UP001267290">
    <property type="component" value="Unassembled WGS sequence"/>
</dbReference>
<dbReference type="SUPFAM" id="SSF51215">
    <property type="entry name" value="Regulatory protein AraC"/>
    <property type="match status" value="1"/>
</dbReference>
<name>A0ABU1NZL2_9BACL</name>
<keyword evidence="6" id="KW-1185">Reference proteome</keyword>
<dbReference type="SUPFAM" id="SSF46689">
    <property type="entry name" value="Homeodomain-like"/>
    <property type="match status" value="2"/>
</dbReference>
<proteinExistence type="predicted"/>
<keyword evidence="2" id="KW-0238">DNA-binding</keyword>
<dbReference type="Gene3D" id="1.10.10.60">
    <property type="entry name" value="Homeodomain-like"/>
    <property type="match status" value="2"/>
</dbReference>
<protein>
    <submittedName>
        <fullName evidence="5">AraC-like DNA-binding protein</fullName>
    </submittedName>
</protein>
<dbReference type="PROSITE" id="PS00041">
    <property type="entry name" value="HTH_ARAC_FAMILY_1"/>
    <property type="match status" value="1"/>
</dbReference>
<evidence type="ECO:0000313" key="6">
    <source>
        <dbReference type="Proteomes" id="UP001267290"/>
    </source>
</evidence>
<dbReference type="PANTHER" id="PTHR43280:SF2">
    <property type="entry name" value="HTH-TYPE TRANSCRIPTIONAL REGULATOR EXSA"/>
    <property type="match status" value="1"/>
</dbReference>
<keyword evidence="1" id="KW-0805">Transcription regulation</keyword>
<sequence>MMPFLIAELATLDNLVPLYVYCVGSHEQKQLLRPNGYPAHQLFLCRSGKGIFQISGTREMEMSPGTMLILPANVPHEYFPAPGEDVWELGFVAFNGTSAPTFVDHLGSQIPTQLNETLFHELWHKLESLWHLLSLNGENSYWEASRRMYDMLLHILESQTSPELKQRVHAAGQPNIALQEAIKLIHDHYNERLLLANLARTVGYSIQHFNRLFISSYGVTPQQYIQQIRMRRSIQLLQDHPGISIEKVAQQMGMETSYFIRIFKRTYGQTPKQFIKK</sequence>
<dbReference type="InterPro" id="IPR009057">
    <property type="entry name" value="Homeodomain-like_sf"/>
</dbReference>
<dbReference type="Pfam" id="PF02311">
    <property type="entry name" value="AraC_binding"/>
    <property type="match status" value="1"/>
</dbReference>
<accession>A0ABU1NZL2</accession>
<dbReference type="InterPro" id="IPR003313">
    <property type="entry name" value="AraC-bd"/>
</dbReference>
<comment type="caution">
    <text evidence="5">The sequence shown here is derived from an EMBL/GenBank/DDBJ whole genome shotgun (WGS) entry which is preliminary data.</text>
</comment>
<reference evidence="5 6" key="1">
    <citation type="submission" date="2023-07" db="EMBL/GenBank/DDBJ databases">
        <title>Sorghum-associated microbial communities from plants grown in Nebraska, USA.</title>
        <authorList>
            <person name="Schachtman D."/>
        </authorList>
    </citation>
    <scope>NUCLEOTIDE SEQUENCE [LARGE SCALE GENOMIC DNA]</scope>
    <source>
        <strain evidence="5 6">CC258</strain>
    </source>
</reference>
<evidence type="ECO:0000259" key="4">
    <source>
        <dbReference type="PROSITE" id="PS01124"/>
    </source>
</evidence>
<dbReference type="Pfam" id="PF12833">
    <property type="entry name" value="HTH_18"/>
    <property type="match status" value="1"/>
</dbReference>
<dbReference type="PANTHER" id="PTHR43280">
    <property type="entry name" value="ARAC-FAMILY TRANSCRIPTIONAL REGULATOR"/>
    <property type="match status" value="1"/>
</dbReference>
<dbReference type="InterPro" id="IPR018060">
    <property type="entry name" value="HTH_AraC"/>
</dbReference>
<evidence type="ECO:0000256" key="3">
    <source>
        <dbReference type="ARBA" id="ARBA00023163"/>
    </source>
</evidence>
<evidence type="ECO:0000313" key="5">
    <source>
        <dbReference type="EMBL" id="MDR6552916.1"/>
    </source>
</evidence>
<dbReference type="InterPro" id="IPR037923">
    <property type="entry name" value="HTH-like"/>
</dbReference>
<dbReference type="SMART" id="SM00342">
    <property type="entry name" value="HTH_ARAC"/>
    <property type="match status" value="1"/>
</dbReference>
<dbReference type="Gene3D" id="2.60.120.280">
    <property type="entry name" value="Regulatory protein AraC"/>
    <property type="match status" value="1"/>
</dbReference>
<gene>
    <name evidence="5" type="ORF">J2736_004123</name>
</gene>
<dbReference type="PROSITE" id="PS01124">
    <property type="entry name" value="HTH_ARAC_FAMILY_2"/>
    <property type="match status" value="1"/>
</dbReference>
<dbReference type="InterPro" id="IPR018062">
    <property type="entry name" value="HTH_AraC-typ_CS"/>
</dbReference>
<organism evidence="5 6">
    <name type="scientific">Paenibacillus qinlingensis</name>
    <dbReference type="NCBI Taxonomy" id="1837343"/>
    <lineage>
        <taxon>Bacteria</taxon>
        <taxon>Bacillati</taxon>
        <taxon>Bacillota</taxon>
        <taxon>Bacilli</taxon>
        <taxon>Bacillales</taxon>
        <taxon>Paenibacillaceae</taxon>
        <taxon>Paenibacillus</taxon>
    </lineage>
</organism>
<dbReference type="EMBL" id="JAVDSB010000008">
    <property type="protein sequence ID" value="MDR6552916.1"/>
    <property type="molecule type" value="Genomic_DNA"/>
</dbReference>
<feature type="domain" description="HTH araC/xylS-type" evidence="4">
    <location>
        <begin position="179"/>
        <end position="277"/>
    </location>
</feature>
<keyword evidence="3" id="KW-0804">Transcription</keyword>
<evidence type="ECO:0000256" key="1">
    <source>
        <dbReference type="ARBA" id="ARBA00023015"/>
    </source>
</evidence>